<dbReference type="KEGG" id="tum:CBW65_09960"/>
<dbReference type="Gene3D" id="3.30.420.10">
    <property type="entry name" value="Ribonuclease H-like superfamily/Ribonuclease H"/>
    <property type="match status" value="1"/>
</dbReference>
<gene>
    <name evidence="2" type="ORF">CBW65_07465</name>
    <name evidence="3" type="ORF">CBW65_09960</name>
</gene>
<dbReference type="PANTHER" id="PTHR35004:SF6">
    <property type="entry name" value="TRANSPOSASE"/>
    <property type="match status" value="1"/>
</dbReference>
<reference evidence="3" key="2">
    <citation type="submission" date="2017-05" db="EMBL/GenBank/DDBJ databases">
        <authorList>
            <person name="Song R."/>
            <person name="Chenine A.L."/>
            <person name="Ruprecht R.M."/>
        </authorList>
    </citation>
    <scope>NUCLEOTIDE SEQUENCE [LARGE SCALE GENOMIC DNA]</scope>
    <source>
        <strain evidence="3">AR23208</strain>
    </source>
</reference>
<dbReference type="GO" id="GO:0003676">
    <property type="term" value="F:nucleic acid binding"/>
    <property type="evidence" value="ECO:0007669"/>
    <property type="project" value="InterPro"/>
</dbReference>
<keyword evidence="4" id="KW-1185">Reference proteome</keyword>
<dbReference type="InterPro" id="IPR001584">
    <property type="entry name" value="Integrase_cat-core"/>
</dbReference>
<dbReference type="EMBL" id="CP021434">
    <property type="protein sequence ID" value="ARU60938.1"/>
    <property type="molecule type" value="Genomic_DNA"/>
</dbReference>
<dbReference type="SUPFAM" id="SSF46689">
    <property type="entry name" value="Homeodomain-like"/>
    <property type="match status" value="1"/>
</dbReference>
<dbReference type="InterPro" id="IPR036397">
    <property type="entry name" value="RNaseH_sf"/>
</dbReference>
<dbReference type="SUPFAM" id="SSF53098">
    <property type="entry name" value="Ribonuclease H-like"/>
    <property type="match status" value="1"/>
</dbReference>
<dbReference type="InterPro" id="IPR015378">
    <property type="entry name" value="Transposase-like_Mu_C"/>
</dbReference>
<evidence type="ECO:0000313" key="3">
    <source>
        <dbReference type="EMBL" id="ARU61282.1"/>
    </source>
</evidence>
<dbReference type="KEGG" id="tum:CBW65_07465"/>
<dbReference type="InterPro" id="IPR009057">
    <property type="entry name" value="Homeodomain-like_sf"/>
</dbReference>
<dbReference type="Pfam" id="PF09299">
    <property type="entry name" value="Mu-transpos_C"/>
    <property type="match status" value="1"/>
</dbReference>
<dbReference type="AlphaFoldDB" id="A0A1Y0ILB5"/>
<dbReference type="Pfam" id="PF13518">
    <property type="entry name" value="HTH_28"/>
    <property type="match status" value="1"/>
</dbReference>
<dbReference type="OrthoDB" id="9794201at2"/>
<dbReference type="InterPro" id="IPR055247">
    <property type="entry name" value="InsJ-like_HTH"/>
</dbReference>
<dbReference type="PROSITE" id="PS50994">
    <property type="entry name" value="INTEGRASE"/>
    <property type="match status" value="1"/>
</dbReference>
<dbReference type="RefSeq" id="WP_087456324.1">
    <property type="nucleotide sequence ID" value="NZ_CP021434.1"/>
</dbReference>
<accession>A0A1Y0ILB5</accession>
<evidence type="ECO:0000313" key="2">
    <source>
        <dbReference type="EMBL" id="ARU60938.1"/>
    </source>
</evidence>
<name>A0A1Y0ILB5_9BACL</name>
<dbReference type="Pfam" id="PF00665">
    <property type="entry name" value="rve"/>
    <property type="match status" value="1"/>
</dbReference>
<evidence type="ECO:0000259" key="1">
    <source>
        <dbReference type="PROSITE" id="PS50994"/>
    </source>
</evidence>
<evidence type="ECO:0000313" key="4">
    <source>
        <dbReference type="Proteomes" id="UP000195437"/>
    </source>
</evidence>
<protein>
    <submittedName>
        <fullName evidence="3">Transposase</fullName>
    </submittedName>
</protein>
<feature type="domain" description="Integrase catalytic" evidence="1">
    <location>
        <begin position="148"/>
        <end position="319"/>
    </location>
</feature>
<proteinExistence type="predicted"/>
<dbReference type="InterPro" id="IPR012337">
    <property type="entry name" value="RNaseH-like_sf"/>
</dbReference>
<dbReference type="PANTHER" id="PTHR35004">
    <property type="entry name" value="TRANSPOSASE RV3428C-RELATED"/>
    <property type="match status" value="1"/>
</dbReference>
<reference evidence="4" key="1">
    <citation type="submission" date="2017-05" db="EMBL/GenBank/DDBJ databases">
        <authorList>
            <person name="Sung H."/>
        </authorList>
    </citation>
    <scope>NUCLEOTIDE SEQUENCE [LARGE SCALE GENOMIC DNA]</scope>
    <source>
        <strain evidence="4">AR23208</strain>
    </source>
</reference>
<dbReference type="Proteomes" id="UP000195437">
    <property type="component" value="Chromosome"/>
</dbReference>
<dbReference type="EMBL" id="CP021434">
    <property type="protein sequence ID" value="ARU61282.1"/>
    <property type="molecule type" value="Genomic_DNA"/>
</dbReference>
<organism evidence="3 4">
    <name type="scientific">Tumebacillus avium</name>
    <dbReference type="NCBI Taxonomy" id="1903704"/>
    <lineage>
        <taxon>Bacteria</taxon>
        <taxon>Bacillati</taxon>
        <taxon>Bacillota</taxon>
        <taxon>Bacilli</taxon>
        <taxon>Bacillales</taxon>
        <taxon>Alicyclobacillaceae</taxon>
        <taxon>Tumebacillus</taxon>
    </lineage>
</organism>
<dbReference type="GO" id="GO:0015074">
    <property type="term" value="P:DNA integration"/>
    <property type="evidence" value="ECO:0007669"/>
    <property type="project" value="InterPro"/>
</dbReference>
<sequence length="451" mass="51349">MNSEKKAEEIAVERMQLISPLVAQGIDPGKAKELKKAICEQTGLSERTLRRYLSAYRTEGFAGLRPKRKSQRQTAEAITPNLLEQAILLRREVPSRSVAQIIQILEWEGLAKPGKIKRSTLQEKLMERGYSTRHMRLYSTSGLAARRFQHKQRNQLWQADIKFGPYLPIGEGGANKQVYLVAFIDDATRYVLHAAFYPTLDQTIVEDCFRYAIQTNGVPDSVYFDNGKQFRTKSMTRTCAKLGIRLRFTRPYAAESKGKIERFNRVIDSFLAEAALEKPQTLDQLNLLFQVWLTECYQTKPHSALDDNSSPQVAFRSDSSPLRLAEESLIADAFLHSETRKVDKAGCISFMGKKYEVGLSFIGHKVEVVYDPRDISTITIEYGSHTPWQAKELIIGEWAGKRPSIPSSIELLTVEGSRLLDAAEKKNQVRKERQTRAVSFRKIREEANRDV</sequence>